<reference evidence="1" key="1">
    <citation type="submission" date="2015-06" db="EMBL/GenBank/DDBJ databases">
        <authorList>
            <person name="Nguyen H."/>
        </authorList>
    </citation>
    <scope>NUCLEOTIDE SEQUENCE</scope>
    <source>
        <strain evidence="1">DAOM 180753</strain>
    </source>
</reference>
<comment type="caution">
    <text evidence="1">The sequence shown here is derived from an EMBL/GenBank/DDBJ whole genome shotgun (WGS) entry which is preliminary data.</text>
</comment>
<name>A0AAI9XAR5_PENTH</name>
<sequence>MVRSPGGLALVPCKDNPMASKPLEGQIAGRRLIRDTAEPFIFITFTSRHPLLCPGVPLDLLPPSNF</sequence>
<keyword evidence="2" id="KW-1185">Reference proteome</keyword>
<reference evidence="1" key="2">
    <citation type="journal article" date="2016" name="Fungal Biol.">
        <title>Ochratoxin A production by Penicillium thymicola.</title>
        <authorList>
            <person name="Nguyen H.D.T."/>
            <person name="McMullin D.R."/>
            <person name="Ponomareva E."/>
            <person name="Riley R."/>
            <person name="Pomraning K.R."/>
            <person name="Baker S.E."/>
            <person name="Seifert K.A."/>
        </authorList>
    </citation>
    <scope>NUCLEOTIDE SEQUENCE</scope>
    <source>
        <strain evidence="1">DAOM 180753</strain>
    </source>
</reference>
<evidence type="ECO:0000313" key="1">
    <source>
        <dbReference type="EMBL" id="KAJ9489779.1"/>
    </source>
</evidence>
<organism evidence="1 2">
    <name type="scientific">Penicillium thymicola</name>
    <dbReference type="NCBI Taxonomy" id="293382"/>
    <lineage>
        <taxon>Eukaryota</taxon>
        <taxon>Fungi</taxon>
        <taxon>Dikarya</taxon>
        <taxon>Ascomycota</taxon>
        <taxon>Pezizomycotina</taxon>
        <taxon>Eurotiomycetes</taxon>
        <taxon>Eurotiomycetidae</taxon>
        <taxon>Eurotiales</taxon>
        <taxon>Aspergillaceae</taxon>
        <taxon>Penicillium</taxon>
    </lineage>
</organism>
<accession>A0AAI9XAR5</accession>
<dbReference type="AlphaFoldDB" id="A0AAI9XAR5"/>
<dbReference type="EMBL" id="LACB01000075">
    <property type="protein sequence ID" value="KAJ9489779.1"/>
    <property type="molecule type" value="Genomic_DNA"/>
</dbReference>
<evidence type="ECO:0000313" key="2">
    <source>
        <dbReference type="Proteomes" id="UP001227192"/>
    </source>
</evidence>
<dbReference type="Proteomes" id="UP001227192">
    <property type="component" value="Unassembled WGS sequence"/>
</dbReference>
<protein>
    <submittedName>
        <fullName evidence="1">Uncharacterized protein</fullName>
    </submittedName>
</protein>
<gene>
    <name evidence="1" type="ORF">VN97_g3504</name>
</gene>
<proteinExistence type="predicted"/>